<evidence type="ECO:0000313" key="4">
    <source>
        <dbReference type="Proteomes" id="UP000481109"/>
    </source>
</evidence>
<keyword evidence="4" id="KW-1185">Reference proteome</keyword>
<evidence type="ECO:0000313" key="3">
    <source>
        <dbReference type="EMBL" id="NGO75796.1"/>
    </source>
</evidence>
<feature type="chain" id="PRO_5026185647" evidence="2">
    <location>
        <begin position="32"/>
        <end position="283"/>
    </location>
</feature>
<feature type="compositionally biased region" description="Basic and acidic residues" evidence="1">
    <location>
        <begin position="255"/>
        <end position="283"/>
    </location>
</feature>
<feature type="signal peptide" evidence="2">
    <location>
        <begin position="1"/>
        <end position="31"/>
    </location>
</feature>
<dbReference type="EMBL" id="JAAKZW010000020">
    <property type="protein sequence ID" value="NGO75796.1"/>
    <property type="molecule type" value="Genomic_DNA"/>
</dbReference>
<name>A0A6G4XE08_9ACTN</name>
<organism evidence="3 4">
    <name type="scientific">Streptomyces mesophilus</name>
    <dbReference type="NCBI Taxonomy" id="1775132"/>
    <lineage>
        <taxon>Bacteria</taxon>
        <taxon>Bacillati</taxon>
        <taxon>Actinomycetota</taxon>
        <taxon>Actinomycetes</taxon>
        <taxon>Kitasatosporales</taxon>
        <taxon>Streptomycetaceae</taxon>
        <taxon>Streptomyces</taxon>
    </lineage>
</organism>
<proteinExistence type="predicted"/>
<keyword evidence="2" id="KW-0732">Signal</keyword>
<reference evidence="3 4" key="1">
    <citation type="submission" date="2020-02" db="EMBL/GenBank/DDBJ databases">
        <title>Whole-genome analyses of novel actinobacteria.</title>
        <authorList>
            <person name="Sahin N."/>
            <person name="Tokatli A."/>
        </authorList>
    </citation>
    <scope>NUCLEOTIDE SEQUENCE [LARGE SCALE GENOMIC DNA]</scope>
    <source>
        <strain evidence="3 4">YC504</strain>
    </source>
</reference>
<dbReference type="AlphaFoldDB" id="A0A6G4XE08"/>
<comment type="caution">
    <text evidence="3">The sequence shown here is derived from an EMBL/GenBank/DDBJ whole genome shotgun (WGS) entry which is preliminary data.</text>
</comment>
<sequence length="283" mass="28859">MSEGTMHRKGPRFTRILAACAVVPVVMTAAACSSDSGDGGKSDSGAKSSASQGTDGKDKAASLAAAAYKQLPAACKVVSSKTVEDLVPKVEDKSGKTGKSSDISTRSSCSWKGLDTNGVDGSQFRWLSASLTRFESEEGLGSAETRAKGYFKKQVAAAAGTDGAKNVKSEPAAGVGDEATTVSYDLDKGKLGDYKQQTVVTRIENVVVTLDYNGAGLAGEKAPKASDMVKDVEKAAKEAVASVTAANKPGASTEPSDKASGKASDEPSDKASTKPSDKATAKS</sequence>
<feature type="compositionally biased region" description="Basic and acidic residues" evidence="1">
    <location>
        <begin position="221"/>
        <end position="237"/>
    </location>
</feature>
<evidence type="ECO:0000256" key="1">
    <source>
        <dbReference type="SAM" id="MobiDB-lite"/>
    </source>
</evidence>
<accession>A0A6G4XE08</accession>
<protein>
    <submittedName>
        <fullName evidence="3">DUF3558 domain-containing protein</fullName>
    </submittedName>
</protein>
<evidence type="ECO:0000256" key="2">
    <source>
        <dbReference type="SAM" id="SignalP"/>
    </source>
</evidence>
<feature type="region of interest" description="Disordered" evidence="1">
    <location>
        <begin position="32"/>
        <end position="56"/>
    </location>
</feature>
<gene>
    <name evidence="3" type="ORF">G6045_08945</name>
</gene>
<feature type="region of interest" description="Disordered" evidence="1">
    <location>
        <begin position="217"/>
        <end position="283"/>
    </location>
</feature>
<dbReference type="Proteomes" id="UP000481109">
    <property type="component" value="Unassembled WGS sequence"/>
</dbReference>